<gene>
    <name evidence="2" type="ordered locus">SYNW1069</name>
</gene>
<feature type="region of interest" description="Disordered" evidence="1">
    <location>
        <begin position="1"/>
        <end position="26"/>
    </location>
</feature>
<feature type="compositionally biased region" description="Polar residues" evidence="1">
    <location>
        <begin position="16"/>
        <end position="26"/>
    </location>
</feature>
<dbReference type="KEGG" id="syw:SYNW1069"/>
<feature type="compositionally biased region" description="Basic and acidic residues" evidence="1">
    <location>
        <begin position="1"/>
        <end position="14"/>
    </location>
</feature>
<protein>
    <submittedName>
        <fullName evidence="2">Uncharacterized protein</fullName>
    </submittedName>
</protein>
<keyword evidence="3" id="KW-1185">Reference proteome</keyword>
<dbReference type="HOGENOM" id="CLU_169737_0_0_3"/>
<dbReference type="Pfam" id="PF20035">
    <property type="entry name" value="DUF6439"/>
    <property type="match status" value="1"/>
</dbReference>
<evidence type="ECO:0000313" key="3">
    <source>
        <dbReference type="Proteomes" id="UP000001422"/>
    </source>
</evidence>
<dbReference type="Proteomes" id="UP000001422">
    <property type="component" value="Chromosome"/>
</dbReference>
<dbReference type="InterPro" id="IPR045511">
    <property type="entry name" value="DUF6439"/>
</dbReference>
<accession>Q7U7B6</accession>
<organism evidence="2 3">
    <name type="scientific">Parasynechococcus marenigrum (strain WH8102)</name>
    <dbReference type="NCBI Taxonomy" id="84588"/>
    <lineage>
        <taxon>Bacteria</taxon>
        <taxon>Bacillati</taxon>
        <taxon>Cyanobacteriota</taxon>
        <taxon>Cyanophyceae</taxon>
        <taxon>Synechococcales</taxon>
        <taxon>Prochlorococcaceae</taxon>
        <taxon>Parasynechococcus</taxon>
        <taxon>Parasynechococcus marenigrum</taxon>
    </lineage>
</organism>
<name>Q7U7B6_PARMW</name>
<dbReference type="EMBL" id="BX569692">
    <property type="protein sequence ID" value="CAE07584.1"/>
    <property type="molecule type" value="Genomic_DNA"/>
</dbReference>
<dbReference type="AlphaFoldDB" id="Q7U7B6"/>
<evidence type="ECO:0000313" key="2">
    <source>
        <dbReference type="EMBL" id="CAE07584.1"/>
    </source>
</evidence>
<evidence type="ECO:0000256" key="1">
    <source>
        <dbReference type="SAM" id="MobiDB-lite"/>
    </source>
</evidence>
<reference evidence="2 3" key="1">
    <citation type="journal article" date="2003" name="Nature">
        <title>The genome of a motile marine Synechococcus.</title>
        <authorList>
            <person name="Palenik B."/>
            <person name="Brahamsha B."/>
            <person name="Larimer F."/>
            <person name="Land M."/>
            <person name="Hauser L."/>
            <person name="Chain P."/>
            <person name="Lamerdin J."/>
            <person name="Regala W."/>
            <person name="Allen E.A."/>
            <person name="McCarren J."/>
            <person name="Paulsen I."/>
            <person name="Dufresne A."/>
            <person name="Partensky F."/>
            <person name="Webb E."/>
            <person name="Waterbury J."/>
        </authorList>
    </citation>
    <scope>NUCLEOTIDE SEQUENCE [LARGE SCALE GENOMIC DNA]</scope>
    <source>
        <strain evidence="2 3">WH8102</strain>
    </source>
</reference>
<proteinExistence type="predicted"/>
<sequence>MLASTKLDRHRGSPMDRQQSDWPEQALTSSRDLHAMLSIDDRSWHRLKSRWDRRGAELLGAALVKLLSDGERDDVKALTEQALGWISGELKDPGCPHH</sequence>